<comment type="caution">
    <text evidence="2">The sequence shown here is derived from an EMBL/GenBank/DDBJ whole genome shotgun (WGS) entry which is preliminary data.</text>
</comment>
<evidence type="ECO:0000256" key="1">
    <source>
        <dbReference type="SAM" id="MobiDB-lite"/>
    </source>
</evidence>
<proteinExistence type="predicted"/>
<dbReference type="Proteomes" id="UP001054892">
    <property type="component" value="Unassembled WGS sequence"/>
</dbReference>
<organism evidence="2 3">
    <name type="scientific">Pseudomonas tohonis</name>
    <dbReference type="NCBI Taxonomy" id="2725477"/>
    <lineage>
        <taxon>Bacteria</taxon>
        <taxon>Pseudomonadati</taxon>
        <taxon>Pseudomonadota</taxon>
        <taxon>Gammaproteobacteria</taxon>
        <taxon>Pseudomonadales</taxon>
        <taxon>Pseudomonadaceae</taxon>
        <taxon>Pseudomonas</taxon>
    </lineage>
</organism>
<evidence type="ECO:0000313" key="2">
    <source>
        <dbReference type="EMBL" id="GJN53913.1"/>
    </source>
</evidence>
<evidence type="ECO:0000313" key="3">
    <source>
        <dbReference type="Proteomes" id="UP001054892"/>
    </source>
</evidence>
<reference evidence="2 3" key="1">
    <citation type="submission" date="2021-12" db="EMBL/GenBank/DDBJ databases">
        <title>Characterization of novel class B3 metallo-beta-lactamase from novel Pseudomonas species.</title>
        <authorList>
            <person name="Yamada K."/>
            <person name="Aoki K."/>
            <person name="Ishii Y."/>
        </authorList>
    </citation>
    <scope>NUCLEOTIDE SEQUENCE [LARGE SCALE GENOMIC DNA]</scope>
    <source>
        <strain evidence="2 3">TUM20286</strain>
    </source>
</reference>
<gene>
    <name evidence="2" type="ORF">TUM20286_36650</name>
</gene>
<keyword evidence="3" id="KW-1185">Reference proteome</keyword>
<dbReference type="EMBL" id="BQKM01000008">
    <property type="protein sequence ID" value="GJN53913.1"/>
    <property type="molecule type" value="Genomic_DNA"/>
</dbReference>
<protein>
    <submittedName>
        <fullName evidence="2">Uncharacterized protein</fullName>
    </submittedName>
</protein>
<sequence length="104" mass="11098">MLLVSPPRASHFSQSSGCRTTQKKPKELAPSSGPTASGALTPLSLWGPARWAIHGLARLSRHPCRSSPGATTAFGLLEGRFRCSNVFASILIGVRITFGARWLP</sequence>
<accession>A0ABQ4W382</accession>
<feature type="compositionally biased region" description="Polar residues" evidence="1">
    <location>
        <begin position="11"/>
        <end position="20"/>
    </location>
</feature>
<feature type="region of interest" description="Disordered" evidence="1">
    <location>
        <begin position="1"/>
        <end position="39"/>
    </location>
</feature>
<name>A0ABQ4W382_9PSED</name>